<dbReference type="AlphaFoldDB" id="A0A2J8UGW5"/>
<sequence length="80" mass="8952">ETWNVAGAEAPPPQKRYYRQRAHSNPMADHTLRYGTVTAVPRHTYSGPGNPGEGLRLCTRPDSGPTRSSCRWLPEHRLSP</sequence>
<accession>A0A2J8UGW5</accession>
<reference evidence="2" key="1">
    <citation type="submission" date="2017-12" db="EMBL/GenBank/DDBJ databases">
        <title>High-resolution comparative analysis of great ape genomes.</title>
        <authorList>
            <person name="Pollen A."/>
            <person name="Hastie A."/>
            <person name="Hormozdiari F."/>
            <person name="Dougherty M."/>
            <person name="Liu R."/>
            <person name="Chaisson M."/>
            <person name="Hoppe E."/>
            <person name="Hill C."/>
            <person name="Pang A."/>
            <person name="Hillier L."/>
            <person name="Baker C."/>
            <person name="Armstrong J."/>
            <person name="Shendure J."/>
            <person name="Paten B."/>
            <person name="Wilson R."/>
            <person name="Chao H."/>
            <person name="Schneider V."/>
            <person name="Ventura M."/>
            <person name="Kronenberg Z."/>
            <person name="Murali S."/>
            <person name="Gordon D."/>
            <person name="Cantsilieris S."/>
            <person name="Munson K."/>
            <person name="Nelson B."/>
            <person name="Raja A."/>
            <person name="Underwood J."/>
            <person name="Diekhans M."/>
            <person name="Fiddes I."/>
            <person name="Haussler D."/>
            <person name="Eichler E."/>
        </authorList>
    </citation>
    <scope>NUCLEOTIDE SEQUENCE [LARGE SCALE GENOMIC DNA]</scope>
    <source>
        <strain evidence="2">Susie</strain>
    </source>
</reference>
<gene>
    <name evidence="2" type="ORF">CR201_G0027736</name>
</gene>
<evidence type="ECO:0000313" key="2">
    <source>
        <dbReference type="EMBL" id="PNJ44473.1"/>
    </source>
</evidence>
<dbReference type="EMBL" id="NDHI03003457">
    <property type="protein sequence ID" value="PNJ44473.1"/>
    <property type="molecule type" value="Genomic_DNA"/>
</dbReference>
<feature type="region of interest" description="Disordered" evidence="1">
    <location>
        <begin position="41"/>
        <end position="80"/>
    </location>
</feature>
<evidence type="ECO:0000256" key="1">
    <source>
        <dbReference type="SAM" id="MobiDB-lite"/>
    </source>
</evidence>
<comment type="caution">
    <text evidence="2">The sequence shown here is derived from an EMBL/GenBank/DDBJ whole genome shotgun (WGS) entry which is preliminary data.</text>
</comment>
<feature type="non-terminal residue" evidence="2">
    <location>
        <position position="1"/>
    </location>
</feature>
<protein>
    <submittedName>
        <fullName evidence="2">METTL1 isoform 6</fullName>
    </submittedName>
</protein>
<organism evidence="2">
    <name type="scientific">Pongo abelii</name>
    <name type="common">Sumatran orangutan</name>
    <name type="synonym">Pongo pygmaeus abelii</name>
    <dbReference type="NCBI Taxonomy" id="9601"/>
    <lineage>
        <taxon>Eukaryota</taxon>
        <taxon>Metazoa</taxon>
        <taxon>Chordata</taxon>
        <taxon>Craniata</taxon>
        <taxon>Vertebrata</taxon>
        <taxon>Euteleostomi</taxon>
        <taxon>Mammalia</taxon>
        <taxon>Eutheria</taxon>
        <taxon>Euarchontoglires</taxon>
        <taxon>Primates</taxon>
        <taxon>Haplorrhini</taxon>
        <taxon>Catarrhini</taxon>
        <taxon>Hominidae</taxon>
        <taxon>Pongo</taxon>
    </lineage>
</organism>
<name>A0A2J8UGW5_PONAB</name>
<proteinExistence type="predicted"/>